<sequence>MKSVDVAVETVVDRERTIVADYCCNPDNATEWYANIKAVDWETPKPLALGSRFAFTADFLGKSLRYTYEVVEFEPGRRFVMRTAHGPFPMETTYAWEDEPNGRTRMTLRNRGEPTGFSRWTQPLMAMAIRHATRRDLRRLKTSLES</sequence>
<dbReference type="Pfam" id="PF10604">
    <property type="entry name" value="Polyketide_cyc2"/>
    <property type="match status" value="1"/>
</dbReference>
<protein>
    <submittedName>
        <fullName evidence="1">ATPase</fullName>
    </submittedName>
</protein>
<evidence type="ECO:0000313" key="1">
    <source>
        <dbReference type="EMBL" id="QUR68398.1"/>
    </source>
</evidence>
<dbReference type="EMBL" id="CP046600">
    <property type="protein sequence ID" value="QUR68398.1"/>
    <property type="molecule type" value="Genomic_DNA"/>
</dbReference>
<reference evidence="1" key="1">
    <citation type="submission" date="2019-12" db="EMBL/GenBank/DDBJ databases">
        <title>Mycobacterium spongiae sp. nov.</title>
        <authorList>
            <person name="Stinear T."/>
        </authorList>
    </citation>
    <scope>NUCLEOTIDE SEQUENCE</scope>
    <source>
        <strain evidence="1">FSD4b-SM</strain>
    </source>
</reference>
<dbReference type="RefSeq" id="WP_211695970.1">
    <property type="nucleotide sequence ID" value="NZ_CP046600.1"/>
</dbReference>
<evidence type="ECO:0000313" key="2">
    <source>
        <dbReference type="Proteomes" id="UP000682202"/>
    </source>
</evidence>
<dbReference type="InterPro" id="IPR023393">
    <property type="entry name" value="START-like_dom_sf"/>
</dbReference>
<dbReference type="CDD" id="cd08865">
    <property type="entry name" value="SRPBCC_10"/>
    <property type="match status" value="1"/>
</dbReference>
<proteinExistence type="predicted"/>
<dbReference type="Gene3D" id="3.30.530.20">
    <property type="match status" value="1"/>
</dbReference>
<gene>
    <name evidence="1" type="ORF">F6B93_16110</name>
</gene>
<keyword evidence="2" id="KW-1185">Reference proteome</keyword>
<dbReference type="KEGG" id="mspg:F6B93_16110"/>
<dbReference type="AlphaFoldDB" id="A0A975PY42"/>
<dbReference type="SUPFAM" id="SSF55961">
    <property type="entry name" value="Bet v1-like"/>
    <property type="match status" value="1"/>
</dbReference>
<accession>A0A975PY42</accession>
<dbReference type="InterPro" id="IPR019587">
    <property type="entry name" value="Polyketide_cyclase/dehydratase"/>
</dbReference>
<name>A0A975PY42_9MYCO</name>
<dbReference type="Proteomes" id="UP000682202">
    <property type="component" value="Chromosome"/>
</dbReference>
<organism evidence="1 2">
    <name type="scientific">Mycobacterium spongiae</name>
    <dbReference type="NCBI Taxonomy" id="886343"/>
    <lineage>
        <taxon>Bacteria</taxon>
        <taxon>Bacillati</taxon>
        <taxon>Actinomycetota</taxon>
        <taxon>Actinomycetes</taxon>
        <taxon>Mycobacteriales</taxon>
        <taxon>Mycobacteriaceae</taxon>
        <taxon>Mycobacterium</taxon>
    </lineage>
</organism>